<evidence type="ECO:0000256" key="3">
    <source>
        <dbReference type="ARBA" id="ARBA00023136"/>
    </source>
</evidence>
<feature type="transmembrane region" description="Helical" evidence="5">
    <location>
        <begin position="301"/>
        <end position="323"/>
    </location>
</feature>
<dbReference type="PATRIC" id="fig|698758.3.peg.1765"/>
<keyword evidence="5" id="KW-0812">Transmembrane</keyword>
<dbReference type="PANTHER" id="PTHR22550">
    <property type="entry name" value="SPORE GERMINATION PROTEIN"/>
    <property type="match status" value="1"/>
</dbReference>
<comment type="similarity">
    <text evidence="2 4">Belongs to the GerABKA family.</text>
</comment>
<gene>
    <name evidence="6" type="ordered locus">AXY_17650</name>
</gene>
<evidence type="ECO:0000256" key="4">
    <source>
        <dbReference type="PIRNR" id="PIRNR005690"/>
    </source>
</evidence>
<dbReference type="Proteomes" id="UP000006294">
    <property type="component" value="Chromosome"/>
</dbReference>
<organism evidence="6 7">
    <name type="scientific">Amphibacillus xylanus (strain ATCC 51415 / DSM 6626 / JCM 7361 / LMG 17667 / NBRC 15112 / Ep01)</name>
    <dbReference type="NCBI Taxonomy" id="698758"/>
    <lineage>
        <taxon>Bacteria</taxon>
        <taxon>Bacillati</taxon>
        <taxon>Bacillota</taxon>
        <taxon>Bacilli</taxon>
        <taxon>Bacillales</taxon>
        <taxon>Bacillaceae</taxon>
        <taxon>Amphibacillus</taxon>
    </lineage>
</organism>
<sequence>MWKRTLPVKESLSASLEQNKQTILEKLGNSQDIVIREFKLGANPKISVAVFYTDGLTDTVALQMLIDELLGAKFNNIKENQFQNKNSLLDQLKNLVLNATDVKEISDLDAILVSLLSGSVIFLVDGQTEGFEIGLRKWNQRSITESTNDSVLRGPKESFTENLRSNTALIRRKIKSPNLWMESRVIGTVTQTDVAIMYLEGTVDQALLTEVKSRLDRIAIDGILESGYIEELIQDEALTPFPTLYNSERPDVVASAILEGRVAILVDGTPFVLLAPALFVQFFQAAEDYYARAGISSALRVLRYMCFLIAFLAPSLFIAITTFHQEMIPTDLLFSLLAQREQIPFPAVFEALLMEVAFEILREASLRMPKVIGSAISIVGTLVIGQAAVEAGLVSAALIIVVSTTAIASFVFPSNDLSIATRMLRFPLMLLAGSFGLFGVMIGVISLVLHLCNLHSFGVPYMSSIAPYINDEQKDTLIRLPFWFMRTRPKELKRKNLIRNQTPKPRPPK</sequence>
<dbReference type="Pfam" id="PF03323">
    <property type="entry name" value="GerA"/>
    <property type="match status" value="1"/>
</dbReference>
<reference evidence="6 7" key="1">
    <citation type="submission" date="2011-01" db="EMBL/GenBank/DDBJ databases">
        <title>Whole genome sequence of Amphibacillus xylinus NBRC 15112.</title>
        <authorList>
            <person name="Nakazawa H."/>
            <person name="Katano Y."/>
            <person name="Nakamura S."/>
            <person name="Sasagawa M."/>
            <person name="Fukada J."/>
            <person name="Arai T."/>
            <person name="Sasakura N."/>
            <person name="Mochizuki D."/>
            <person name="Hosoyama A."/>
            <person name="Harada K."/>
            <person name="Horikawa H."/>
            <person name="Kato Y."/>
            <person name="Harada T."/>
            <person name="Sasaki K."/>
            <person name="Sekiguchi M."/>
            <person name="Hodoyama M."/>
            <person name="Nishiko R."/>
            <person name="Narita H."/>
            <person name="Hanamaki A."/>
            <person name="Hata C."/>
            <person name="Konno Y."/>
            <person name="Niimura Y."/>
            <person name="Yamazaki S."/>
            <person name="Fujita N."/>
        </authorList>
    </citation>
    <scope>NUCLEOTIDE SEQUENCE [LARGE SCALE GENOMIC DNA]</scope>
    <source>
        <strain evidence="7">ATCC 51415 / DSM 6626 / JCM 7361 / LMG 17667 / NBRC 15112 / Ep01</strain>
    </source>
</reference>
<evidence type="ECO:0000313" key="7">
    <source>
        <dbReference type="Proteomes" id="UP000006294"/>
    </source>
</evidence>
<protein>
    <submittedName>
        <fullName evidence="6">Spore germination protein</fullName>
    </submittedName>
</protein>
<dbReference type="PANTHER" id="PTHR22550:SF5">
    <property type="entry name" value="LEUCINE ZIPPER PROTEIN 4"/>
    <property type="match status" value="1"/>
</dbReference>
<evidence type="ECO:0000256" key="1">
    <source>
        <dbReference type="ARBA" id="ARBA00004141"/>
    </source>
</evidence>
<feature type="transmembrane region" description="Helical" evidence="5">
    <location>
        <begin position="393"/>
        <end position="412"/>
    </location>
</feature>
<dbReference type="GO" id="GO:0009847">
    <property type="term" value="P:spore germination"/>
    <property type="evidence" value="ECO:0007669"/>
    <property type="project" value="UniProtKB-UniRule"/>
</dbReference>
<dbReference type="GO" id="GO:0005886">
    <property type="term" value="C:plasma membrane"/>
    <property type="evidence" value="ECO:0007669"/>
    <property type="project" value="UniProtKB-SubCell"/>
</dbReference>
<evidence type="ECO:0000256" key="2">
    <source>
        <dbReference type="ARBA" id="ARBA00005278"/>
    </source>
</evidence>
<comment type="subcellular location">
    <subcellularLocation>
        <location evidence="4">Cell membrane</location>
    </subcellularLocation>
    <subcellularLocation>
        <location evidence="1">Membrane</location>
        <topology evidence="1">Multi-pass membrane protein</topology>
    </subcellularLocation>
</comment>
<evidence type="ECO:0000256" key="5">
    <source>
        <dbReference type="SAM" id="Phobius"/>
    </source>
</evidence>
<dbReference type="HOGENOM" id="CLU_021639_4_1_9"/>
<dbReference type="EMBL" id="AP012050">
    <property type="protein sequence ID" value="BAM47897.1"/>
    <property type="molecule type" value="Genomic_DNA"/>
</dbReference>
<dbReference type="AlphaFoldDB" id="K0J3Y2"/>
<dbReference type="eggNOG" id="COG0697">
    <property type="taxonomic scope" value="Bacteria"/>
</dbReference>
<accession>K0J3Y2</accession>
<dbReference type="OrthoDB" id="9772630at2"/>
<keyword evidence="3 4" id="KW-0472">Membrane</keyword>
<dbReference type="STRING" id="698758.AXY_17650"/>
<dbReference type="RefSeq" id="WP_015010486.1">
    <property type="nucleotide sequence ID" value="NC_018704.1"/>
</dbReference>
<feature type="transmembrane region" description="Helical" evidence="5">
    <location>
        <begin position="424"/>
        <end position="449"/>
    </location>
</feature>
<dbReference type="InterPro" id="IPR004995">
    <property type="entry name" value="Spore_Ger"/>
</dbReference>
<evidence type="ECO:0000313" key="6">
    <source>
        <dbReference type="EMBL" id="BAM47897.1"/>
    </source>
</evidence>
<name>K0J3Y2_AMPXN</name>
<dbReference type="PIRSF" id="PIRSF005690">
    <property type="entry name" value="GerBA"/>
    <property type="match status" value="1"/>
</dbReference>
<dbReference type="InterPro" id="IPR050768">
    <property type="entry name" value="UPF0353/GerABKA_families"/>
</dbReference>
<proteinExistence type="inferred from homology"/>
<dbReference type="KEGG" id="axl:AXY_17650"/>
<keyword evidence="7" id="KW-1185">Reference proteome</keyword>
<keyword evidence="5" id="KW-1133">Transmembrane helix</keyword>